<gene>
    <name evidence="2" type="ORF">D6C83_06308</name>
</gene>
<feature type="region of interest" description="Disordered" evidence="1">
    <location>
        <begin position="17"/>
        <end position="36"/>
    </location>
</feature>
<feature type="region of interest" description="Disordered" evidence="1">
    <location>
        <begin position="66"/>
        <end position="98"/>
    </location>
</feature>
<name>A0A4T0C114_AURPU</name>
<dbReference type="AlphaFoldDB" id="A0A4T0C114"/>
<protein>
    <submittedName>
        <fullName evidence="2">Uncharacterized protein</fullName>
    </submittedName>
</protein>
<accession>A0A4T0C114</accession>
<proteinExistence type="predicted"/>
<evidence type="ECO:0000313" key="3">
    <source>
        <dbReference type="Proteomes" id="UP000304947"/>
    </source>
</evidence>
<evidence type="ECO:0000256" key="1">
    <source>
        <dbReference type="SAM" id="MobiDB-lite"/>
    </source>
</evidence>
<feature type="non-terminal residue" evidence="2">
    <location>
        <position position="229"/>
    </location>
</feature>
<organism evidence="2 3">
    <name type="scientific">Aureobasidium pullulans</name>
    <name type="common">Black yeast</name>
    <name type="synonym">Pullularia pullulans</name>
    <dbReference type="NCBI Taxonomy" id="5580"/>
    <lineage>
        <taxon>Eukaryota</taxon>
        <taxon>Fungi</taxon>
        <taxon>Dikarya</taxon>
        <taxon>Ascomycota</taxon>
        <taxon>Pezizomycotina</taxon>
        <taxon>Dothideomycetes</taxon>
        <taxon>Dothideomycetidae</taxon>
        <taxon>Dothideales</taxon>
        <taxon>Saccotheciaceae</taxon>
        <taxon>Aureobasidium</taxon>
    </lineage>
</organism>
<dbReference type="EMBL" id="QZBU01002270">
    <property type="protein sequence ID" value="TIA40619.1"/>
    <property type="molecule type" value="Genomic_DNA"/>
</dbReference>
<reference evidence="2 3" key="1">
    <citation type="submission" date="2018-10" db="EMBL/GenBank/DDBJ databases">
        <title>Fifty Aureobasidium pullulans genomes reveal a recombining polyextremotolerant generalist.</title>
        <authorList>
            <person name="Gostincar C."/>
            <person name="Turk M."/>
            <person name="Zajc J."/>
            <person name="Gunde-Cimerman N."/>
        </authorList>
    </citation>
    <scope>NUCLEOTIDE SEQUENCE [LARGE SCALE GENOMIC DNA]</scope>
    <source>
        <strain evidence="2 3">EXF-3380</strain>
    </source>
</reference>
<comment type="caution">
    <text evidence="2">The sequence shown here is derived from an EMBL/GenBank/DDBJ whole genome shotgun (WGS) entry which is preliminary data.</text>
</comment>
<sequence>MRSRHPYQLGMRIHISMAPCPVPAPPESTPSRKREKRLDIGRIHERHYELELTVWSPLSTSMARPREFHAEPSSAAGGSIKDKVKIRGSPRVSNEQSIECDQASENQAWLAPSPRRHLPWPYTSQPLHLEKTGKSYHAPLSSLGDTVCRSLSHHLLCFPFTCCRYDFYDGRFFGKWLTDVLECAHPFDLYHMTCTATFRKIARTVCAERPVWTSIGLFVRHRSSCWLEL</sequence>
<evidence type="ECO:0000313" key="2">
    <source>
        <dbReference type="EMBL" id="TIA40619.1"/>
    </source>
</evidence>
<dbReference type="Proteomes" id="UP000304947">
    <property type="component" value="Unassembled WGS sequence"/>
</dbReference>